<dbReference type="GO" id="GO:0000932">
    <property type="term" value="C:P-body"/>
    <property type="evidence" value="ECO:0007669"/>
    <property type="project" value="TreeGrafter"/>
</dbReference>
<dbReference type="InterPro" id="IPR019050">
    <property type="entry name" value="FDF_dom"/>
</dbReference>
<comment type="caution">
    <text evidence="5">The sequence shown here is derived from an EMBL/GenBank/DDBJ whole genome shotgun (WGS) entry which is preliminary data.</text>
</comment>
<dbReference type="AlphaFoldDB" id="A0AAD3Y8D0"/>
<dbReference type="SMART" id="SM01271">
    <property type="entry name" value="LSM14"/>
    <property type="match status" value="1"/>
</dbReference>
<proteinExistence type="predicted"/>
<dbReference type="InterPro" id="IPR010920">
    <property type="entry name" value="LSM_dom_sf"/>
</dbReference>
<dbReference type="InterPro" id="IPR025609">
    <property type="entry name" value="Lsm14-like_N"/>
</dbReference>
<dbReference type="SUPFAM" id="SSF50182">
    <property type="entry name" value="Sm-like ribonucleoproteins"/>
    <property type="match status" value="1"/>
</dbReference>
<evidence type="ECO:0000313" key="6">
    <source>
        <dbReference type="Proteomes" id="UP001222932"/>
    </source>
</evidence>
<dbReference type="Pfam" id="PF12701">
    <property type="entry name" value="LSM14"/>
    <property type="match status" value="1"/>
</dbReference>
<feature type="domain" description="DFDF" evidence="3">
    <location>
        <begin position="149"/>
        <end position="185"/>
    </location>
</feature>
<dbReference type="PROSITE" id="PS51512">
    <property type="entry name" value="DFDF"/>
    <property type="match status" value="1"/>
</dbReference>
<gene>
    <name evidence="5" type="ORF">CspeluHIS016_0107860</name>
</gene>
<feature type="compositionally biased region" description="Acidic residues" evidence="2">
    <location>
        <begin position="187"/>
        <end position="198"/>
    </location>
</feature>
<dbReference type="GO" id="GO:0003729">
    <property type="term" value="F:mRNA binding"/>
    <property type="evidence" value="ECO:0007669"/>
    <property type="project" value="TreeGrafter"/>
</dbReference>
<feature type="compositionally biased region" description="Gly residues" evidence="2">
    <location>
        <begin position="275"/>
        <end position="296"/>
    </location>
</feature>
<evidence type="ECO:0000256" key="1">
    <source>
        <dbReference type="PROSITE-ProRule" id="PRU00846"/>
    </source>
</evidence>
<dbReference type="SMART" id="SM01199">
    <property type="entry name" value="FDF"/>
    <property type="match status" value="1"/>
</dbReference>
<dbReference type="Proteomes" id="UP001222932">
    <property type="component" value="Unassembled WGS sequence"/>
</dbReference>
<feature type="short sequence motif" description="FFD box" evidence="1">
    <location>
        <begin position="229"/>
        <end position="244"/>
    </location>
</feature>
<accession>A0AAD3Y8D0</accession>
<dbReference type="Gene3D" id="2.30.30.100">
    <property type="match status" value="1"/>
</dbReference>
<organism evidence="5 6">
    <name type="scientific">Cutaneotrichosporon spelunceum</name>
    <dbReference type="NCBI Taxonomy" id="1672016"/>
    <lineage>
        <taxon>Eukaryota</taxon>
        <taxon>Fungi</taxon>
        <taxon>Dikarya</taxon>
        <taxon>Basidiomycota</taxon>
        <taxon>Agaricomycotina</taxon>
        <taxon>Tremellomycetes</taxon>
        <taxon>Trichosporonales</taxon>
        <taxon>Trichosporonaceae</taxon>
        <taxon>Cutaneotrichosporon</taxon>
    </lineage>
</organism>
<dbReference type="PROSITE" id="PS51513">
    <property type="entry name" value="FFD"/>
    <property type="match status" value="1"/>
</dbReference>
<protein>
    <recommendedName>
        <fullName evidence="7">TFG box profile domain-containing protein</fullName>
    </recommendedName>
</protein>
<evidence type="ECO:0000313" key="5">
    <source>
        <dbReference type="EMBL" id="GMK54200.1"/>
    </source>
</evidence>
<dbReference type="InterPro" id="IPR025762">
    <property type="entry name" value="DFDF"/>
</dbReference>
<feature type="compositionally biased region" description="Basic and acidic residues" evidence="2">
    <location>
        <begin position="162"/>
        <end position="186"/>
    </location>
</feature>
<dbReference type="PANTHER" id="PTHR13586:SF0">
    <property type="entry name" value="TRAILER HITCH, ISOFORM H"/>
    <property type="match status" value="1"/>
</dbReference>
<keyword evidence="6" id="KW-1185">Reference proteome</keyword>
<dbReference type="GO" id="GO:0034063">
    <property type="term" value="P:stress granule assembly"/>
    <property type="evidence" value="ECO:0007669"/>
    <property type="project" value="TreeGrafter"/>
</dbReference>
<feature type="region of interest" description="Disordered" evidence="2">
    <location>
        <begin position="258"/>
        <end position="307"/>
    </location>
</feature>
<dbReference type="PANTHER" id="PTHR13586">
    <property type="entry name" value="SCD6 PROTEIN-RELATED"/>
    <property type="match status" value="1"/>
</dbReference>
<feature type="region of interest" description="Disordered" evidence="2">
    <location>
        <begin position="91"/>
        <end position="230"/>
    </location>
</feature>
<evidence type="ECO:0000256" key="2">
    <source>
        <dbReference type="SAM" id="MobiDB-lite"/>
    </source>
</evidence>
<sequence>MDYSQYAGQPFQVISKLQVRYTGIFQDIDQESQTLCLSDVFNHGTEDRTSERILRGSNESLGWVRFHTNSILSLALVNNYVRPGSDTPVDPVLASVSGPQGNNHTSPPPRGVAGLPPKPHASATSANTAMDRVQKSLSELNVDAGRTRRKTQPPAVPDAEFDFSKGNERFQKERQARKAQEDHKEETNEEAEAVDLGEPDNKPHPSAVVKSPDVVSAESNGKGPTRKVQAYNKAGFFDNISSDSSRVSRAEERHRNFDTFGEAGGDGSQGHRYGQQGGRGAMQGRGRGRGGGSGRRGGYHSTPAWAI</sequence>
<name>A0AAD3Y8D0_9TREE</name>
<feature type="domain" description="FFD box profile" evidence="4">
    <location>
        <begin position="229"/>
        <end position="244"/>
    </location>
</feature>
<reference evidence="5" key="2">
    <citation type="submission" date="2023-06" db="EMBL/GenBank/DDBJ databases">
        <authorList>
            <person name="Kobayashi Y."/>
            <person name="Kayamori A."/>
            <person name="Aoki K."/>
            <person name="Shiwa Y."/>
            <person name="Fujita N."/>
            <person name="Sugita T."/>
            <person name="Iwasaki W."/>
            <person name="Tanaka N."/>
            <person name="Takashima M."/>
        </authorList>
    </citation>
    <scope>NUCLEOTIDE SEQUENCE</scope>
    <source>
        <strain evidence="5">HIS016</strain>
    </source>
</reference>
<evidence type="ECO:0008006" key="7">
    <source>
        <dbReference type="Google" id="ProtNLM"/>
    </source>
</evidence>
<dbReference type="GO" id="GO:0033962">
    <property type="term" value="P:P-body assembly"/>
    <property type="evidence" value="ECO:0007669"/>
    <property type="project" value="TreeGrafter"/>
</dbReference>
<dbReference type="InterPro" id="IPR025761">
    <property type="entry name" value="FFD_box"/>
</dbReference>
<evidence type="ECO:0000259" key="3">
    <source>
        <dbReference type="PROSITE" id="PS51512"/>
    </source>
</evidence>
<evidence type="ECO:0000259" key="4">
    <source>
        <dbReference type="PROSITE" id="PS51513"/>
    </source>
</evidence>
<reference evidence="5" key="1">
    <citation type="journal article" date="2023" name="BMC Genomics">
        <title>Chromosome-level genome assemblies of Cutaneotrichosporon spp. (Trichosporonales, Basidiomycota) reveal imbalanced evolution between nucleotide sequences and chromosome synteny.</title>
        <authorList>
            <person name="Kobayashi Y."/>
            <person name="Kayamori A."/>
            <person name="Aoki K."/>
            <person name="Shiwa Y."/>
            <person name="Matsutani M."/>
            <person name="Fujita N."/>
            <person name="Sugita T."/>
            <person name="Iwasaki W."/>
            <person name="Tanaka N."/>
            <person name="Takashima M."/>
        </authorList>
    </citation>
    <scope>NUCLEOTIDE SEQUENCE</scope>
    <source>
        <strain evidence="5">HIS016</strain>
    </source>
</reference>
<dbReference type="EMBL" id="BTCM01000001">
    <property type="protein sequence ID" value="GMK54200.1"/>
    <property type="molecule type" value="Genomic_DNA"/>
</dbReference>